<organism evidence="2 3">
    <name type="scientific">Streptomyces albireticuli</name>
    <dbReference type="NCBI Taxonomy" id="1940"/>
    <lineage>
        <taxon>Bacteria</taxon>
        <taxon>Bacillati</taxon>
        <taxon>Actinomycetota</taxon>
        <taxon>Actinomycetes</taxon>
        <taxon>Kitasatosporales</taxon>
        <taxon>Streptomycetaceae</taxon>
        <taxon>Streptomyces</taxon>
    </lineage>
</organism>
<evidence type="ECO:0000313" key="2">
    <source>
        <dbReference type="EMBL" id="ARZ66271.1"/>
    </source>
</evidence>
<dbReference type="AlphaFoldDB" id="A0A1Z2KWC9"/>
<keyword evidence="1" id="KW-0560">Oxidoreductase</keyword>
<dbReference type="SUPFAM" id="SSF48613">
    <property type="entry name" value="Heme oxygenase-like"/>
    <property type="match status" value="1"/>
</dbReference>
<dbReference type="PANTHER" id="PTHR40279">
    <property type="entry name" value="PQQC-LIKE PROTEIN"/>
    <property type="match status" value="1"/>
</dbReference>
<dbReference type="Gene3D" id="1.20.910.10">
    <property type="entry name" value="Heme oxygenase-like"/>
    <property type="match status" value="1"/>
</dbReference>
<dbReference type="Pfam" id="PF14518">
    <property type="entry name" value="Haem_oxygenas_2"/>
    <property type="match status" value="1"/>
</dbReference>
<dbReference type="RefSeq" id="WP_087924919.1">
    <property type="nucleotide sequence ID" value="NZ_CP021744.1"/>
</dbReference>
<dbReference type="PANTHER" id="PTHR40279:SF3">
    <property type="entry name" value="4-AMINOBENZOATE SYNTHASE"/>
    <property type="match status" value="1"/>
</dbReference>
<dbReference type="GO" id="GO:0016491">
    <property type="term" value="F:oxidoreductase activity"/>
    <property type="evidence" value="ECO:0007669"/>
    <property type="project" value="UniProtKB-KW"/>
</dbReference>
<proteinExistence type="predicted"/>
<evidence type="ECO:0000313" key="3">
    <source>
        <dbReference type="Proteomes" id="UP000195755"/>
    </source>
</evidence>
<dbReference type="Proteomes" id="UP000195755">
    <property type="component" value="Chromosome"/>
</dbReference>
<dbReference type="SMART" id="SM01236">
    <property type="entry name" value="Haem_oxygenase_2"/>
    <property type="match status" value="1"/>
</dbReference>
<accession>A0A1Z2KWC9</accession>
<dbReference type="OrthoDB" id="3444510at2"/>
<evidence type="ECO:0008006" key="4">
    <source>
        <dbReference type="Google" id="ProtNLM"/>
    </source>
</evidence>
<dbReference type="EMBL" id="CP021744">
    <property type="protein sequence ID" value="ARZ66271.1"/>
    <property type="molecule type" value="Genomic_DNA"/>
</dbReference>
<name>A0A1Z2KWC9_9ACTN</name>
<reference evidence="2 3" key="1">
    <citation type="submission" date="2017-06" db="EMBL/GenBank/DDBJ databases">
        <title>Streptomyces albireticuli Genome sequencing and assembly.</title>
        <authorList>
            <person name="Wang Y."/>
            <person name="Du B."/>
            <person name="Ding Y."/>
            <person name="Liu H."/>
            <person name="Hou Q."/>
            <person name="Liu K."/>
            <person name="Yao L."/>
            <person name="Wang C."/>
        </authorList>
    </citation>
    <scope>NUCLEOTIDE SEQUENCE [LARGE SCALE GENOMIC DNA]</scope>
    <source>
        <strain evidence="2 3">MDJK11</strain>
    </source>
</reference>
<protein>
    <recommendedName>
        <fullName evidence="4">Iron-containing redox enzyme family protein</fullName>
    </recommendedName>
</protein>
<dbReference type="KEGG" id="salj:SMD11_0605"/>
<dbReference type="InterPro" id="IPR016084">
    <property type="entry name" value="Haem_Oase-like_multi-hlx"/>
</dbReference>
<dbReference type="InterPro" id="IPR039068">
    <property type="entry name" value="PqqC-like"/>
</dbReference>
<gene>
    <name evidence="2" type="ORF">SMD11_0605</name>
</gene>
<sequence length="280" mass="31431">MATTTATTAGSRLFVLNRTIPSPEELRELHDLEERLIASRAREIEAEAPVMADRAALGRHMKALLEAEKNDPPEFERVMAEDLDREQFKEVVAQFAVDGLTESESFLPIVWRLPKKAKMAVFRVLVDEFGCGNLDQAHFNIYRDLMTELGMSLDVDDYLARTNEETYAYVNTFFWAAARAPRPEYFLGCLCYLESSILYAFQCFANAATRLELAGARYYTEHLHIDNFHAKELQVAIREFDAEADLHPVKVWTGFKLASEVIGGATEAAVASALKAGSHG</sequence>
<evidence type="ECO:0000256" key="1">
    <source>
        <dbReference type="ARBA" id="ARBA00023002"/>
    </source>
</evidence>